<name>A0A9N8WBN1_9GLOM</name>
<gene>
    <name evidence="6" type="ORF">ALEPTO_LOCUS2389</name>
</gene>
<dbReference type="GO" id="GO:0051287">
    <property type="term" value="F:NAD binding"/>
    <property type="evidence" value="ECO:0007669"/>
    <property type="project" value="InterPro"/>
</dbReference>
<dbReference type="InterPro" id="IPR006140">
    <property type="entry name" value="D-isomer_DH_NAD-bd"/>
</dbReference>
<dbReference type="Pfam" id="PF02826">
    <property type="entry name" value="2-Hacid_dh_C"/>
    <property type="match status" value="1"/>
</dbReference>
<sequence>MEQKVENIESTTTLHSPSQIVPSQLASRVKPRILIVGIVQWARQEVYLMSAKYEFEMCTAENREQFIEFCREKYQGVVAIYRNNVISDRIGNFDEILISKLPDSVKFICYYGIDYDTIDIEACCKKKIMVSNTPEPVYNATADTVMLLILSTCRNAFAAQNNLRNGNWNFGLRRGINPNRKILGIYGMGGVGKVVAKKAYAFRMKIQYYSHSRLDIGTEAQLHAEYVPLDQFFRTSDIISLDLPLRPDTKHIIGQEELSKMKRGVIIINASAGGLIDEQALVDALDSGQVASAGLDVFENERSIQTSLLRRENVTLLPHISTFTRDTEYEMELLVLRNLQSALSTGVLVNLVNKQNIEPSSELFTLTGGF</sequence>
<organism evidence="6 7">
    <name type="scientific">Ambispora leptoticha</name>
    <dbReference type="NCBI Taxonomy" id="144679"/>
    <lineage>
        <taxon>Eukaryota</taxon>
        <taxon>Fungi</taxon>
        <taxon>Fungi incertae sedis</taxon>
        <taxon>Mucoromycota</taxon>
        <taxon>Glomeromycotina</taxon>
        <taxon>Glomeromycetes</taxon>
        <taxon>Archaeosporales</taxon>
        <taxon>Ambisporaceae</taxon>
        <taxon>Ambispora</taxon>
    </lineage>
</organism>
<comment type="similarity">
    <text evidence="1 3">Belongs to the D-isomer specific 2-hydroxyacid dehydrogenase family.</text>
</comment>
<feature type="domain" description="D-isomer specific 2-hydroxyacid dehydrogenase NAD-binding" evidence="5">
    <location>
        <begin position="147"/>
        <end position="321"/>
    </location>
</feature>
<accession>A0A9N8WBN1</accession>
<dbReference type="PROSITE" id="PS00065">
    <property type="entry name" value="D_2_HYDROXYACID_DH_1"/>
    <property type="match status" value="1"/>
</dbReference>
<keyword evidence="2 3" id="KW-0560">Oxidoreductase</keyword>
<evidence type="ECO:0000313" key="7">
    <source>
        <dbReference type="Proteomes" id="UP000789508"/>
    </source>
</evidence>
<reference evidence="6" key="1">
    <citation type="submission" date="2021-06" db="EMBL/GenBank/DDBJ databases">
        <authorList>
            <person name="Kallberg Y."/>
            <person name="Tangrot J."/>
            <person name="Rosling A."/>
        </authorList>
    </citation>
    <scope>NUCLEOTIDE SEQUENCE</scope>
    <source>
        <strain evidence="6">FL130A</strain>
    </source>
</reference>
<dbReference type="InterPro" id="IPR029752">
    <property type="entry name" value="D-isomer_DH_CS1"/>
</dbReference>
<dbReference type="InterPro" id="IPR036291">
    <property type="entry name" value="NAD(P)-bd_dom_sf"/>
</dbReference>
<dbReference type="Pfam" id="PF00389">
    <property type="entry name" value="2-Hacid_dh"/>
    <property type="match status" value="1"/>
</dbReference>
<dbReference type="EMBL" id="CAJVPS010000343">
    <property type="protein sequence ID" value="CAG8478977.1"/>
    <property type="molecule type" value="Genomic_DNA"/>
</dbReference>
<dbReference type="GO" id="GO:0016618">
    <property type="term" value="F:hydroxypyruvate reductase [NAD(P)H] activity"/>
    <property type="evidence" value="ECO:0007669"/>
    <property type="project" value="TreeGrafter"/>
</dbReference>
<proteinExistence type="inferred from homology"/>
<dbReference type="AlphaFoldDB" id="A0A9N8WBN1"/>
<evidence type="ECO:0000256" key="1">
    <source>
        <dbReference type="ARBA" id="ARBA00005854"/>
    </source>
</evidence>
<evidence type="ECO:0000259" key="4">
    <source>
        <dbReference type="Pfam" id="PF00389"/>
    </source>
</evidence>
<evidence type="ECO:0000256" key="2">
    <source>
        <dbReference type="ARBA" id="ARBA00023002"/>
    </source>
</evidence>
<protein>
    <submittedName>
        <fullName evidence="6">3109_t:CDS:1</fullName>
    </submittedName>
</protein>
<dbReference type="OrthoDB" id="298012at2759"/>
<dbReference type="PANTHER" id="PTHR10996">
    <property type="entry name" value="2-HYDROXYACID DEHYDROGENASE-RELATED"/>
    <property type="match status" value="1"/>
</dbReference>
<dbReference type="InterPro" id="IPR050223">
    <property type="entry name" value="D-isomer_2-hydroxyacid_DH"/>
</dbReference>
<evidence type="ECO:0000256" key="3">
    <source>
        <dbReference type="RuleBase" id="RU003719"/>
    </source>
</evidence>
<dbReference type="SUPFAM" id="SSF51735">
    <property type="entry name" value="NAD(P)-binding Rossmann-fold domains"/>
    <property type="match status" value="1"/>
</dbReference>
<comment type="caution">
    <text evidence="6">The sequence shown here is derived from an EMBL/GenBank/DDBJ whole genome shotgun (WGS) entry which is preliminary data.</text>
</comment>
<dbReference type="Proteomes" id="UP000789508">
    <property type="component" value="Unassembled WGS sequence"/>
</dbReference>
<evidence type="ECO:0000259" key="5">
    <source>
        <dbReference type="Pfam" id="PF02826"/>
    </source>
</evidence>
<dbReference type="CDD" id="cd12168">
    <property type="entry name" value="Mand_dh_like"/>
    <property type="match status" value="1"/>
</dbReference>
<dbReference type="SUPFAM" id="SSF52283">
    <property type="entry name" value="Formate/glycerate dehydrogenase catalytic domain-like"/>
    <property type="match status" value="1"/>
</dbReference>
<dbReference type="Gene3D" id="3.40.50.720">
    <property type="entry name" value="NAD(P)-binding Rossmann-like Domain"/>
    <property type="match status" value="2"/>
</dbReference>
<dbReference type="InterPro" id="IPR006139">
    <property type="entry name" value="D-isomer_2_OHA_DH_cat_dom"/>
</dbReference>
<keyword evidence="7" id="KW-1185">Reference proteome</keyword>
<dbReference type="GO" id="GO:0030267">
    <property type="term" value="F:glyoxylate reductase (NADPH) activity"/>
    <property type="evidence" value="ECO:0007669"/>
    <property type="project" value="TreeGrafter"/>
</dbReference>
<feature type="domain" description="D-isomer specific 2-hydroxyacid dehydrogenase catalytic" evidence="4">
    <location>
        <begin position="43"/>
        <end position="353"/>
    </location>
</feature>
<dbReference type="GO" id="GO:0005829">
    <property type="term" value="C:cytosol"/>
    <property type="evidence" value="ECO:0007669"/>
    <property type="project" value="TreeGrafter"/>
</dbReference>
<dbReference type="PANTHER" id="PTHR10996:SF257">
    <property type="entry name" value="GLYOXYLATE REDUCTASE 1"/>
    <property type="match status" value="1"/>
</dbReference>
<evidence type="ECO:0000313" key="6">
    <source>
        <dbReference type="EMBL" id="CAG8478977.1"/>
    </source>
</evidence>